<evidence type="ECO:0000313" key="3">
    <source>
        <dbReference type="Proteomes" id="UP000440578"/>
    </source>
</evidence>
<feature type="compositionally biased region" description="Polar residues" evidence="1">
    <location>
        <begin position="817"/>
        <end position="831"/>
    </location>
</feature>
<feature type="region of interest" description="Disordered" evidence="1">
    <location>
        <begin position="601"/>
        <end position="838"/>
    </location>
</feature>
<name>A0A6A4V9Z2_AMPAM</name>
<dbReference type="Proteomes" id="UP000440578">
    <property type="component" value="Unassembled WGS sequence"/>
</dbReference>
<evidence type="ECO:0000256" key="1">
    <source>
        <dbReference type="SAM" id="MobiDB-lite"/>
    </source>
</evidence>
<dbReference type="OrthoDB" id="6363430at2759"/>
<keyword evidence="3" id="KW-1185">Reference proteome</keyword>
<sequence length="846" mass="90293">MLRGRGKDARAKPSSGSARPDRRTSSRGVELENEAMRFRTLEMASEVDQQHSDMRKLRRENDALKQQLWTMRDEYQRLEEFVEELEEVALEDIVEEEDDEPEEPEEEEEEEEVVEEEEEEEETEDRDSGAGASGRLDMPAFDAEFALRGAGAGPHRTGGFTVLLPDRGPITIPDIPSSSPDGLPDPDEFFSPTKHFNLDQLMDIVHSFHVERDRHCVSPAAARRGSGAADGAFGGAMPRRTEAGPPAGVVVTQSVTHATTASDGSRTVTFRRDSVLCVGGDSEAGAAGSAHSRCSSASDGSVARYAAQQATLLRINCVEPNTVMFSTRQHPALRGLSALHVIDELERQLDSRLCEVRGVRVVSDTAYVCLGSRASLLLLLGCGLTVRGVPVSLVDITHDSAVVMMAGVPHYISDGTIHVLMDTFGTVIGEIERRFYKGVDTGDRFLRVKLCDGVKVPHYVTVGGNKITMRIVPPDEVGCALRPEQCRLNSTRNASTHTSQSNHRRLGSDGSEGAYGGAGGAFFAGTGACGQTSPAASAASPAGCGSETLRKQGFTSHLQVQLRPRSAPDPAAGAARGSAPSSPADVLDGSSAAAHLSMLVNTSDGQDSSPQPPPPSQPPPAPPPPQPPPTPQQPGSATLKRRGRRPFLPRIRLPGAAATPAEPAAPASSSSELDSSKSSPDKLRRAAGASAGDRSPDKLPRSLNSSPTKSVESRDSPLKHRGSVAFDESSGADSPPKRRQARPQANGGILRRQVSEIENDSPQPSPDSLRRRALGDPVRARLAERIERRRARSMRRDSELSELSEALERRGSEGAGSLSSRGTKAGSSLPDSSDVPWCGCWGNGCF</sequence>
<feature type="compositionally biased region" description="Basic and acidic residues" evidence="1">
    <location>
        <begin position="768"/>
        <end position="787"/>
    </location>
</feature>
<organism evidence="2 3">
    <name type="scientific">Amphibalanus amphitrite</name>
    <name type="common">Striped barnacle</name>
    <name type="synonym">Balanus amphitrite</name>
    <dbReference type="NCBI Taxonomy" id="1232801"/>
    <lineage>
        <taxon>Eukaryota</taxon>
        <taxon>Metazoa</taxon>
        <taxon>Ecdysozoa</taxon>
        <taxon>Arthropoda</taxon>
        <taxon>Crustacea</taxon>
        <taxon>Multicrustacea</taxon>
        <taxon>Cirripedia</taxon>
        <taxon>Thoracica</taxon>
        <taxon>Thoracicalcarea</taxon>
        <taxon>Balanomorpha</taxon>
        <taxon>Balanoidea</taxon>
        <taxon>Balanidae</taxon>
        <taxon>Amphibalaninae</taxon>
        <taxon>Amphibalanus</taxon>
    </lineage>
</organism>
<feature type="region of interest" description="Disordered" evidence="1">
    <location>
        <begin position="90"/>
        <end position="136"/>
    </location>
</feature>
<feature type="region of interest" description="Disordered" evidence="1">
    <location>
        <begin position="490"/>
        <end position="511"/>
    </location>
</feature>
<feature type="compositionally biased region" description="Low complexity" evidence="1">
    <location>
        <begin position="564"/>
        <end position="585"/>
    </location>
</feature>
<dbReference type="AlphaFoldDB" id="A0A6A4V9Z2"/>
<feature type="compositionally biased region" description="Basic and acidic residues" evidence="1">
    <location>
        <begin position="1"/>
        <end position="11"/>
    </location>
</feature>
<reference evidence="2 3" key="1">
    <citation type="submission" date="2019-07" db="EMBL/GenBank/DDBJ databases">
        <title>Draft genome assembly of a fouling barnacle, Amphibalanus amphitrite (Darwin, 1854): The first reference genome for Thecostraca.</title>
        <authorList>
            <person name="Kim W."/>
        </authorList>
    </citation>
    <scope>NUCLEOTIDE SEQUENCE [LARGE SCALE GENOMIC DNA]</scope>
    <source>
        <strain evidence="2">SNU_AA5</strain>
        <tissue evidence="2">Soma without cirri and trophi</tissue>
    </source>
</reference>
<feature type="compositionally biased region" description="Polar residues" evidence="1">
    <location>
        <begin position="490"/>
        <end position="501"/>
    </location>
</feature>
<comment type="caution">
    <text evidence="2">The sequence shown here is derived from an EMBL/GenBank/DDBJ whole genome shotgun (WGS) entry which is preliminary data.</text>
</comment>
<feature type="compositionally biased region" description="Low complexity" evidence="1">
    <location>
        <begin position="648"/>
        <end position="678"/>
    </location>
</feature>
<feature type="region of interest" description="Disordered" evidence="1">
    <location>
        <begin position="555"/>
        <end position="588"/>
    </location>
</feature>
<feature type="region of interest" description="Disordered" evidence="1">
    <location>
        <begin position="1"/>
        <end position="34"/>
    </location>
</feature>
<feature type="compositionally biased region" description="Acidic residues" evidence="1">
    <location>
        <begin position="90"/>
        <end position="125"/>
    </location>
</feature>
<feature type="compositionally biased region" description="Pro residues" evidence="1">
    <location>
        <begin position="610"/>
        <end position="632"/>
    </location>
</feature>
<dbReference type="EMBL" id="VIIS01001992">
    <property type="protein sequence ID" value="KAF0289929.1"/>
    <property type="molecule type" value="Genomic_DNA"/>
</dbReference>
<evidence type="ECO:0000313" key="2">
    <source>
        <dbReference type="EMBL" id="KAF0289929.1"/>
    </source>
</evidence>
<gene>
    <name evidence="2" type="ORF">FJT64_011827</name>
</gene>
<proteinExistence type="predicted"/>
<accession>A0A6A4V9Z2</accession>
<protein>
    <submittedName>
        <fullName evidence="2">Uncharacterized protein</fullName>
    </submittedName>
</protein>